<evidence type="ECO:0000256" key="2">
    <source>
        <dbReference type="ARBA" id="ARBA00022598"/>
    </source>
</evidence>
<evidence type="ECO:0000313" key="10">
    <source>
        <dbReference type="EMBL" id="CAG5099133.1"/>
    </source>
</evidence>
<evidence type="ECO:0000256" key="1">
    <source>
        <dbReference type="ARBA" id="ARBA00006432"/>
    </source>
</evidence>
<dbReference type="PANTHER" id="PTHR43272:SF83">
    <property type="entry name" value="ACYL-COA SYNTHETASE LONG-CHAIN, ISOFORM J"/>
    <property type="match status" value="1"/>
</dbReference>
<reference evidence="10 11" key="1">
    <citation type="submission" date="2021-04" db="EMBL/GenBank/DDBJ databases">
        <authorList>
            <person name="Bliznina A."/>
        </authorList>
    </citation>
    <scope>NUCLEOTIDE SEQUENCE [LARGE SCALE GENOMIC DNA]</scope>
</reference>
<dbReference type="EC" id="6.2.1.3" evidence="7"/>
<evidence type="ECO:0000256" key="5">
    <source>
        <dbReference type="ARBA" id="ARBA00022840"/>
    </source>
</evidence>
<evidence type="ECO:0000313" key="11">
    <source>
        <dbReference type="Proteomes" id="UP001158576"/>
    </source>
</evidence>
<evidence type="ECO:0000259" key="9">
    <source>
        <dbReference type="Pfam" id="PF00501"/>
    </source>
</evidence>
<feature type="domain" description="AMP-dependent synthetase/ligase" evidence="9">
    <location>
        <begin position="106"/>
        <end position="523"/>
    </location>
</feature>
<evidence type="ECO:0000256" key="6">
    <source>
        <dbReference type="ARBA" id="ARBA00023098"/>
    </source>
</evidence>
<sequence>MTATLLAGLIGFLWDRLSLIPWYILTNQRRKVEYQTRQKSKLMPGEENIWMSGDTERVIETYYYGERTMDKVFLKAVEKFADLPALGTRELLQEVDEVQPNGKVFKKAVYGEYKWITFREFGQKVDQFAKALTEIGAKKVAIYMETRACWQIACQACFQHNIDIVTVYASLGDEAVSAALQEAEVDYLLTSGDLVNRSLVGVLKKVPSLKAVVWAPFDSFSAKLKVKQEDYPNTKIIEWEDMYAIGKNSKKPKPDGPTPETVSMIMYTSGTSGKPKGVMIRQKGMVAACSGIGERIQTGHRFSPDDTYIGYLPLAHILECMAESCVLWNGTKIGYSSALTLTDLSSRIKKGSQGDATVLKPTLLAAVPEILERIRKGVQGKVNSGSAFGKWLFNFAYDYKVRQLEIGRDTPILNKLIFSKTSAMMGGKLRLLLSGGAPLEEKTQRFTQATLCAPVLIGYGLTESSGGVAVSDCFDNQVRRCGGVIDTLMVKLAPWEEAGYFPTNNPPQGEVLFGGPAVTVGYFKMPEKTAEDYITDEQGRTWFKTGDIGQFDPDGALRIVDRKKDLVKLRHGEYLALGKIEAALKTSKYLTNICVFADQNELSVVAVAVAKEDEVLKAATEMFVSGDFEAVCKDERIIKMITEDVWKVAKEIKLTKQEIPSKIFVESLQWLPETGLVTDAFKLKRKPLNEYYAKQIKQLYKK</sequence>
<dbReference type="InterPro" id="IPR042099">
    <property type="entry name" value="ANL_N_sf"/>
</dbReference>
<evidence type="ECO:0000256" key="4">
    <source>
        <dbReference type="ARBA" id="ARBA00022832"/>
    </source>
</evidence>
<dbReference type="InterPro" id="IPR020845">
    <property type="entry name" value="AMP-binding_CS"/>
</dbReference>
<dbReference type="Pfam" id="PF00501">
    <property type="entry name" value="AMP-binding"/>
    <property type="match status" value="1"/>
</dbReference>
<dbReference type="EMBL" id="OU015569">
    <property type="protein sequence ID" value="CAG5099133.1"/>
    <property type="molecule type" value="Genomic_DNA"/>
</dbReference>
<evidence type="ECO:0000256" key="7">
    <source>
        <dbReference type="ARBA" id="ARBA00026121"/>
    </source>
</evidence>
<evidence type="ECO:0000256" key="8">
    <source>
        <dbReference type="ARBA" id="ARBA00036813"/>
    </source>
</evidence>
<proteinExistence type="inferred from homology"/>
<accession>A0ABN7SFJ6</accession>
<dbReference type="SUPFAM" id="SSF56801">
    <property type="entry name" value="Acetyl-CoA synthetase-like"/>
    <property type="match status" value="1"/>
</dbReference>
<keyword evidence="2" id="KW-0436">Ligase</keyword>
<gene>
    <name evidence="10" type="ORF">OKIOD_LOCUS7838</name>
</gene>
<keyword evidence="3" id="KW-0547">Nucleotide-binding</keyword>
<comment type="similarity">
    <text evidence="1">Belongs to the ATP-dependent AMP-binding enzyme family.</text>
</comment>
<name>A0ABN7SFJ6_OIKDI</name>
<evidence type="ECO:0000256" key="3">
    <source>
        <dbReference type="ARBA" id="ARBA00022741"/>
    </source>
</evidence>
<dbReference type="PANTHER" id="PTHR43272">
    <property type="entry name" value="LONG-CHAIN-FATTY-ACID--COA LIGASE"/>
    <property type="match status" value="1"/>
</dbReference>
<dbReference type="Gene3D" id="3.40.50.12780">
    <property type="entry name" value="N-terminal domain of ligase-like"/>
    <property type="match status" value="1"/>
</dbReference>
<keyword evidence="5" id="KW-0067">ATP-binding</keyword>
<keyword evidence="4" id="KW-0276">Fatty acid metabolism</keyword>
<comment type="catalytic activity">
    <reaction evidence="8">
        <text>a long-chain fatty acid + ATP + CoA = a long-chain fatty acyl-CoA + AMP + diphosphate</text>
        <dbReference type="Rhea" id="RHEA:15421"/>
        <dbReference type="ChEBI" id="CHEBI:30616"/>
        <dbReference type="ChEBI" id="CHEBI:33019"/>
        <dbReference type="ChEBI" id="CHEBI:57287"/>
        <dbReference type="ChEBI" id="CHEBI:57560"/>
        <dbReference type="ChEBI" id="CHEBI:83139"/>
        <dbReference type="ChEBI" id="CHEBI:456215"/>
        <dbReference type="EC" id="6.2.1.3"/>
    </reaction>
</comment>
<keyword evidence="11" id="KW-1185">Reference proteome</keyword>
<dbReference type="InterPro" id="IPR000873">
    <property type="entry name" value="AMP-dep_synth/lig_dom"/>
</dbReference>
<dbReference type="PROSITE" id="PS00455">
    <property type="entry name" value="AMP_BINDING"/>
    <property type="match status" value="1"/>
</dbReference>
<protein>
    <recommendedName>
        <fullName evidence="7">long-chain-fatty-acid--CoA ligase</fullName>
        <ecNumber evidence="7">6.2.1.3</ecNumber>
    </recommendedName>
</protein>
<dbReference type="Proteomes" id="UP001158576">
    <property type="component" value="Chromosome XSR"/>
</dbReference>
<keyword evidence="6" id="KW-0443">Lipid metabolism</keyword>
<organism evidence="10 11">
    <name type="scientific">Oikopleura dioica</name>
    <name type="common">Tunicate</name>
    <dbReference type="NCBI Taxonomy" id="34765"/>
    <lineage>
        <taxon>Eukaryota</taxon>
        <taxon>Metazoa</taxon>
        <taxon>Chordata</taxon>
        <taxon>Tunicata</taxon>
        <taxon>Appendicularia</taxon>
        <taxon>Copelata</taxon>
        <taxon>Oikopleuridae</taxon>
        <taxon>Oikopleura</taxon>
    </lineage>
</organism>